<dbReference type="Gene3D" id="3.90.79.10">
    <property type="entry name" value="Nucleoside Triphosphate Pyrophosphohydrolase"/>
    <property type="match status" value="1"/>
</dbReference>
<evidence type="ECO:0000313" key="10">
    <source>
        <dbReference type="EMBL" id="OLL23145.1"/>
    </source>
</evidence>
<dbReference type="GO" id="GO:0140933">
    <property type="term" value="F:5'-(N(7)-methylguanosine 5'-triphospho)-[mRNA] hydrolase activity"/>
    <property type="evidence" value="ECO:0007669"/>
    <property type="project" value="InterPro"/>
</dbReference>
<dbReference type="InterPro" id="IPR015797">
    <property type="entry name" value="NUDIX_hydrolase-like_dom_sf"/>
</dbReference>
<comment type="cofactor">
    <cofactor evidence="1">
        <name>Mn(2+)</name>
        <dbReference type="ChEBI" id="CHEBI:29035"/>
    </cofactor>
</comment>
<dbReference type="Pfam" id="PF05026">
    <property type="entry name" value="DCP2"/>
    <property type="match status" value="1"/>
</dbReference>
<keyword evidence="5" id="KW-0479">Metal-binding</keyword>
<organism evidence="10 11">
    <name type="scientific">Neolecta irregularis (strain DAH-3)</name>
    <dbReference type="NCBI Taxonomy" id="1198029"/>
    <lineage>
        <taxon>Eukaryota</taxon>
        <taxon>Fungi</taxon>
        <taxon>Dikarya</taxon>
        <taxon>Ascomycota</taxon>
        <taxon>Taphrinomycotina</taxon>
        <taxon>Neolectales</taxon>
        <taxon>Neolectaceae</taxon>
        <taxon>Neolecta</taxon>
    </lineage>
</organism>
<proteinExistence type="inferred from homology"/>
<evidence type="ECO:0000256" key="1">
    <source>
        <dbReference type="ARBA" id="ARBA00001936"/>
    </source>
</evidence>
<dbReference type="SUPFAM" id="SSF140586">
    <property type="entry name" value="Dcp2 domain-like"/>
    <property type="match status" value="1"/>
</dbReference>
<dbReference type="SUPFAM" id="SSF55811">
    <property type="entry name" value="Nudix"/>
    <property type="match status" value="1"/>
</dbReference>
<dbReference type="SMART" id="SM01125">
    <property type="entry name" value="DCP2"/>
    <property type="match status" value="1"/>
</dbReference>
<keyword evidence="6" id="KW-0378">Hydrolase</keyword>
<evidence type="ECO:0000256" key="4">
    <source>
        <dbReference type="ARBA" id="ARBA00022490"/>
    </source>
</evidence>
<name>A0A1U7LKG5_NEOID</name>
<keyword evidence="11" id="KW-1185">Reference proteome</keyword>
<protein>
    <submittedName>
        <fullName evidence="10">mRNA decapping complex subunit 2</fullName>
    </submittedName>
</protein>
<keyword evidence="4" id="KW-0963">Cytoplasm</keyword>
<dbReference type="InterPro" id="IPR044099">
    <property type="entry name" value="Dcp2_NUDIX"/>
</dbReference>
<evidence type="ECO:0000259" key="9">
    <source>
        <dbReference type="PROSITE" id="PS51462"/>
    </source>
</evidence>
<evidence type="ECO:0000256" key="7">
    <source>
        <dbReference type="ARBA" id="ARBA00022884"/>
    </source>
</evidence>
<dbReference type="InterPro" id="IPR036189">
    <property type="entry name" value="DCP2_BoxA_sf"/>
</dbReference>
<dbReference type="Proteomes" id="UP000186594">
    <property type="component" value="Unassembled WGS sequence"/>
</dbReference>
<dbReference type="GO" id="GO:0000290">
    <property type="term" value="P:deadenylation-dependent decapping of nuclear-transcribed mRNA"/>
    <property type="evidence" value="ECO:0007669"/>
    <property type="project" value="InterPro"/>
</dbReference>
<dbReference type="InterPro" id="IPR007722">
    <property type="entry name" value="DCP2_BoxA"/>
</dbReference>
<comment type="subcellular location">
    <subcellularLocation>
        <location evidence="2">Cytoplasm</location>
    </subcellularLocation>
</comment>
<evidence type="ECO:0000256" key="8">
    <source>
        <dbReference type="ARBA" id="ARBA00023211"/>
    </source>
</evidence>
<reference evidence="10 11" key="1">
    <citation type="submission" date="2016-04" db="EMBL/GenBank/DDBJ databases">
        <title>Evolutionary innovation and constraint leading to complex multicellularity in the Ascomycota.</title>
        <authorList>
            <person name="Cisse O."/>
            <person name="Nguyen A."/>
            <person name="Hewitt D.A."/>
            <person name="Jedd G."/>
            <person name="Stajich J.E."/>
        </authorList>
    </citation>
    <scope>NUCLEOTIDE SEQUENCE [LARGE SCALE GENOMIC DNA]</scope>
    <source>
        <strain evidence="10 11">DAH-3</strain>
    </source>
</reference>
<evidence type="ECO:0000256" key="6">
    <source>
        <dbReference type="ARBA" id="ARBA00022801"/>
    </source>
</evidence>
<dbReference type="EMBL" id="LXFE01002252">
    <property type="protein sequence ID" value="OLL23145.1"/>
    <property type="molecule type" value="Genomic_DNA"/>
</dbReference>
<evidence type="ECO:0000313" key="11">
    <source>
        <dbReference type="Proteomes" id="UP000186594"/>
    </source>
</evidence>
<dbReference type="CDD" id="cd03672">
    <property type="entry name" value="NUDIX_Dcp2p_Nudt20"/>
    <property type="match status" value="1"/>
</dbReference>
<sequence>MDSLLPFPSGLSPPEILDDICCRFIVNLPPAELRSPERICFQIEQAHWFYEDFVRDSLPALPAYTLRAFARLLFSHCKSLGHWEDRFDRAFATFIDYKVKVPVRGAILLNPQLDSVLLVKGWKSNSGWGFPKGKINQDELDLDCAVRECLEETDFDISSLADSTQYVDKTIRGQDIRLYVIKNVPTDTKFSPRTRKEISKISWHKIADLPSDPQDKTPVNGENSTKYYMVAPFITLLRNKLKRYKRDLRRQQIENNPTPEKPLTVSLEIQSSTIDSAQRLKTLVCASLPIQPPNGKFLLEKLRGPSPPINIHTKPHSPNLDLGMPGSLLGLLRNGSSNGTKVVSSMATVGSSTRPVTSPNISTKKQPQYKILKRPVEQPSSAPPSNQTFLLQQILQKPPLRTVSTQLSPNMKPNLRKVLSNDDLQKRSLAEERAPMDSLMARLNTGDSNETRPVISKPIKLESPKYEGLREMDLILLDLLRKAIGK</sequence>
<keyword evidence="7" id="KW-0694">RNA-binding</keyword>
<comment type="caution">
    <text evidence="10">The sequence shown here is derived from an EMBL/GenBank/DDBJ whole genome shotgun (WGS) entry which is preliminary data.</text>
</comment>
<dbReference type="GO" id="GO:0003723">
    <property type="term" value="F:RNA binding"/>
    <property type="evidence" value="ECO:0007669"/>
    <property type="project" value="UniProtKB-KW"/>
</dbReference>
<gene>
    <name evidence="10" type="ORF">NEOLI_000569</name>
</gene>
<evidence type="ECO:0000256" key="5">
    <source>
        <dbReference type="ARBA" id="ARBA00022723"/>
    </source>
</evidence>
<dbReference type="PANTHER" id="PTHR23114">
    <property type="entry name" value="M7GPPPN-MRNA HYDROLASE"/>
    <property type="match status" value="1"/>
</dbReference>
<evidence type="ECO:0000256" key="2">
    <source>
        <dbReference type="ARBA" id="ARBA00004496"/>
    </source>
</evidence>
<feature type="domain" description="Nudix hydrolase" evidence="9">
    <location>
        <begin position="99"/>
        <end position="226"/>
    </location>
</feature>
<dbReference type="STRING" id="1198029.A0A1U7LKG5"/>
<dbReference type="InterPro" id="IPR000086">
    <property type="entry name" value="NUDIX_hydrolase_dom"/>
</dbReference>
<dbReference type="Pfam" id="PF00293">
    <property type="entry name" value="NUDIX"/>
    <property type="match status" value="1"/>
</dbReference>
<dbReference type="GO" id="GO:0000932">
    <property type="term" value="C:P-body"/>
    <property type="evidence" value="ECO:0007669"/>
    <property type="project" value="TreeGrafter"/>
</dbReference>
<dbReference type="FunFam" id="3.90.79.10:FF:000003">
    <property type="entry name" value="M7GpppN-mRNA hydrolase isoform 2"/>
    <property type="match status" value="1"/>
</dbReference>
<dbReference type="AlphaFoldDB" id="A0A1U7LKG5"/>
<comment type="similarity">
    <text evidence="3">Belongs to the Nudix hydrolase family. DCP2 subfamily.</text>
</comment>
<evidence type="ECO:0000256" key="3">
    <source>
        <dbReference type="ARBA" id="ARBA00005279"/>
    </source>
</evidence>
<dbReference type="PANTHER" id="PTHR23114:SF17">
    <property type="entry name" value="M7GPPPN-MRNA HYDROLASE"/>
    <property type="match status" value="1"/>
</dbReference>
<dbReference type="GO" id="GO:0030145">
    <property type="term" value="F:manganese ion binding"/>
    <property type="evidence" value="ECO:0007669"/>
    <property type="project" value="InterPro"/>
</dbReference>
<keyword evidence="8" id="KW-0464">Manganese</keyword>
<dbReference type="Gene3D" id="1.10.10.1050">
    <property type="entry name" value="Dcp2, box A domain"/>
    <property type="match status" value="1"/>
</dbReference>
<dbReference type="GO" id="GO:0000184">
    <property type="term" value="P:nuclear-transcribed mRNA catabolic process, nonsense-mediated decay"/>
    <property type="evidence" value="ECO:0007669"/>
    <property type="project" value="InterPro"/>
</dbReference>
<dbReference type="OrthoDB" id="18996at2759"/>
<dbReference type="PROSITE" id="PS51462">
    <property type="entry name" value="NUDIX"/>
    <property type="match status" value="1"/>
</dbReference>
<accession>A0A1U7LKG5</accession>